<dbReference type="AlphaFoldDB" id="A0A7C4YRE6"/>
<evidence type="ECO:0000313" key="1">
    <source>
        <dbReference type="EMBL" id="HGW91508.1"/>
    </source>
</evidence>
<comment type="caution">
    <text evidence="1">The sequence shown here is derived from an EMBL/GenBank/DDBJ whole genome shotgun (WGS) entry which is preliminary data.</text>
</comment>
<reference evidence="1" key="1">
    <citation type="journal article" date="2020" name="mSystems">
        <title>Genome- and Community-Level Interaction Insights into Carbon Utilization and Element Cycling Functions of Hydrothermarchaeota in Hydrothermal Sediment.</title>
        <authorList>
            <person name="Zhou Z."/>
            <person name="Liu Y."/>
            <person name="Xu W."/>
            <person name="Pan J."/>
            <person name="Luo Z.H."/>
            <person name="Li M."/>
        </authorList>
    </citation>
    <scope>NUCLEOTIDE SEQUENCE [LARGE SCALE GENOMIC DNA]</scope>
    <source>
        <strain evidence="1">SpSt-780</strain>
    </source>
</reference>
<organism evidence="1">
    <name type="scientific">candidate division WOR-3 bacterium</name>
    <dbReference type="NCBI Taxonomy" id="2052148"/>
    <lineage>
        <taxon>Bacteria</taxon>
        <taxon>Bacteria division WOR-3</taxon>
    </lineage>
</organism>
<evidence type="ECO:0008006" key="2">
    <source>
        <dbReference type="Google" id="ProtNLM"/>
    </source>
</evidence>
<accession>A0A7C4YRE6</accession>
<proteinExistence type="predicted"/>
<sequence length="69" mass="7996">MPKKKQTKKEDYQIKIDGNDFGACREAEGFFWLDWAKIEPGKHSIIAEIFDPEKGKVLKKSKKIEVEVT</sequence>
<protein>
    <recommendedName>
        <fullName evidence="2">Bacterial Ig-like domain-containing protein</fullName>
    </recommendedName>
</protein>
<gene>
    <name evidence="1" type="ORF">ENV67_03085</name>
</gene>
<dbReference type="EMBL" id="DTHG01000037">
    <property type="protein sequence ID" value="HGW91508.1"/>
    <property type="molecule type" value="Genomic_DNA"/>
</dbReference>
<name>A0A7C4YRE6_UNCW3</name>